<feature type="compositionally biased region" description="Low complexity" evidence="6">
    <location>
        <begin position="437"/>
        <end position="462"/>
    </location>
</feature>
<sequence length="520" mass="57167">MAGPSRAAKFASSARKIANTSRDLMAFLGASRTRTLPRRSSTAIEIPPLNLPLPEELLDVVLAYDVPPAVMEGVQQTLRNALLQLQTECKNKYIKTCQALSDLPDTSASRHRLQQINKTFTKLYITRHAPRLREQVIAQLETKLAAPPSKKQAFNVHYIPVLEKYFEYNAYPTAQDRALLARKSMMSARQIEVWFQNHRRRARKEGKPLQRPSPDTLPVQICLDSLEQEMAPFVSHKRERCPSADLNPRTRFPTPPAEPSPSTSRSGSLGPQHPKQDNVLDHAISPMYAFPTKFSELPNIGVDPFPCKQGPISLPAPVWASRSHTRPQREPCSVTELCDAFGMMRIAGSPSKASSSSPWYSSRCNGPIVAPLPALIRPSLPRPSLIVESSEASRSKSPRSVSSSCVRTKQCRQSTLRTCLTGCPAQFGKKSLARASSNSSLSSQGSWSDLETPESSPNPSSTIGLPSVYGVDEVHFAPMSDPSHQASSVAFESYAALCPKTFTEALSWSLSTRHSASLLP</sequence>
<dbReference type="GO" id="GO:0000981">
    <property type="term" value="F:DNA-binding transcription factor activity, RNA polymerase II-specific"/>
    <property type="evidence" value="ECO:0007669"/>
    <property type="project" value="InterPro"/>
</dbReference>
<evidence type="ECO:0000256" key="1">
    <source>
        <dbReference type="ARBA" id="ARBA00023125"/>
    </source>
</evidence>
<name>Q00352_COPCI</name>
<feature type="region of interest" description="Disordered" evidence="6">
    <location>
        <begin position="437"/>
        <end position="464"/>
    </location>
</feature>
<dbReference type="EMBL" id="X79686">
    <property type="protein sequence ID" value="CAA56131.1"/>
    <property type="molecule type" value="Genomic_DNA"/>
</dbReference>
<evidence type="ECO:0000259" key="7">
    <source>
        <dbReference type="PROSITE" id="PS50071"/>
    </source>
</evidence>
<evidence type="ECO:0000256" key="6">
    <source>
        <dbReference type="SAM" id="MobiDB-lite"/>
    </source>
</evidence>
<accession>Q00352</accession>
<evidence type="ECO:0000256" key="4">
    <source>
        <dbReference type="PROSITE-ProRule" id="PRU00108"/>
    </source>
</evidence>
<protein>
    <submittedName>
        <fullName evidence="8">A mating type protein</fullName>
    </submittedName>
</protein>
<dbReference type="GO" id="GO:0005634">
    <property type="term" value="C:nucleus"/>
    <property type="evidence" value="ECO:0007669"/>
    <property type="project" value="UniProtKB-SubCell"/>
</dbReference>
<evidence type="ECO:0000256" key="3">
    <source>
        <dbReference type="ARBA" id="ARBA00023242"/>
    </source>
</evidence>
<dbReference type="PROSITE" id="PS50071">
    <property type="entry name" value="HOMEOBOX_2"/>
    <property type="match status" value="1"/>
</dbReference>
<dbReference type="AlphaFoldDB" id="Q00352"/>
<proteinExistence type="predicted"/>
<comment type="subcellular location">
    <subcellularLocation>
        <location evidence="4 5">Nucleus</location>
    </subcellularLocation>
</comment>
<dbReference type="Gene3D" id="1.10.10.60">
    <property type="entry name" value="Homeodomain-like"/>
    <property type="match status" value="1"/>
</dbReference>
<evidence type="ECO:0000256" key="5">
    <source>
        <dbReference type="RuleBase" id="RU000682"/>
    </source>
</evidence>
<dbReference type="SUPFAM" id="SSF46689">
    <property type="entry name" value="Homeodomain-like"/>
    <property type="match status" value="1"/>
</dbReference>
<keyword evidence="3 4" id="KW-0539">Nucleus</keyword>
<gene>
    <name evidence="8" type="primary">a2-1</name>
</gene>
<evidence type="ECO:0000256" key="2">
    <source>
        <dbReference type="ARBA" id="ARBA00023155"/>
    </source>
</evidence>
<dbReference type="PIR" id="S47142">
    <property type="entry name" value="S47142"/>
</dbReference>
<dbReference type="CDD" id="cd00086">
    <property type="entry name" value="homeodomain"/>
    <property type="match status" value="1"/>
</dbReference>
<feature type="region of interest" description="Disordered" evidence="6">
    <location>
        <begin position="234"/>
        <end position="278"/>
    </location>
</feature>
<dbReference type="InterPro" id="IPR017970">
    <property type="entry name" value="Homeobox_CS"/>
</dbReference>
<dbReference type="InterPro" id="IPR001356">
    <property type="entry name" value="HD"/>
</dbReference>
<evidence type="ECO:0000313" key="8">
    <source>
        <dbReference type="EMBL" id="CAA56131.1"/>
    </source>
</evidence>
<dbReference type="GO" id="GO:0003677">
    <property type="term" value="F:DNA binding"/>
    <property type="evidence" value="ECO:0007669"/>
    <property type="project" value="UniProtKB-UniRule"/>
</dbReference>
<reference evidence="8" key="1">
    <citation type="journal article" date="1994" name="Plant Cell">
        <title>Two classes of homeodomain proteins specify the multiple A mating type of the mushroom Coprinus cinereus.</title>
        <authorList>
            <person name="Kuees U."/>
            <person name="Asante-Owusu R.N."/>
            <person name="Musasa E.S."/>
            <person name="Tymon A.M."/>
            <person name="Pardo E.H."/>
            <person name="O'Shea S."/>
            <person name="Goettgens B."/>
            <person name="Casselton L.A."/>
        </authorList>
    </citation>
    <scope>NUCLEOTIDE SEQUENCE</scope>
    <source>
        <strain evidence="8">JV6</strain>
    </source>
</reference>
<feature type="DNA-binding region" description="Homeobox" evidence="4">
    <location>
        <begin position="147"/>
        <end position="206"/>
    </location>
</feature>
<dbReference type="SMART" id="SM00389">
    <property type="entry name" value="HOX"/>
    <property type="match status" value="1"/>
</dbReference>
<dbReference type="InterPro" id="IPR009057">
    <property type="entry name" value="Homeodomain-like_sf"/>
</dbReference>
<keyword evidence="2 4" id="KW-0371">Homeobox</keyword>
<organism evidence="8">
    <name type="scientific">Coprinopsis cinerea</name>
    <name type="common">Inky cap fungus</name>
    <name type="synonym">Hormographiella aspergillata</name>
    <dbReference type="NCBI Taxonomy" id="5346"/>
    <lineage>
        <taxon>Eukaryota</taxon>
        <taxon>Fungi</taxon>
        <taxon>Dikarya</taxon>
        <taxon>Basidiomycota</taxon>
        <taxon>Agaricomycotina</taxon>
        <taxon>Agaricomycetes</taxon>
        <taxon>Agaricomycetidae</taxon>
        <taxon>Agaricales</taxon>
        <taxon>Agaricineae</taxon>
        <taxon>Psathyrellaceae</taxon>
        <taxon>Coprinopsis</taxon>
    </lineage>
</organism>
<dbReference type="VEuPathDB" id="FungiDB:CC1G_13704"/>
<dbReference type="Pfam" id="PF00046">
    <property type="entry name" value="Homeodomain"/>
    <property type="match status" value="1"/>
</dbReference>
<feature type="domain" description="Homeobox" evidence="7">
    <location>
        <begin position="145"/>
        <end position="205"/>
    </location>
</feature>
<keyword evidence="1 4" id="KW-0238">DNA-binding</keyword>
<dbReference type="PROSITE" id="PS00027">
    <property type="entry name" value="HOMEOBOX_1"/>
    <property type="match status" value="1"/>
</dbReference>
<dbReference type="VEuPathDB" id="FungiDB:CC2G_000672"/>